<evidence type="ECO:0000256" key="1">
    <source>
        <dbReference type="ARBA" id="ARBA00009054"/>
    </source>
</evidence>
<dbReference type="PRINTS" id="PR00773">
    <property type="entry name" value="GRPEPROTEIN"/>
</dbReference>
<evidence type="ECO:0000313" key="7">
    <source>
        <dbReference type="EMBL" id="MDY0408489.1"/>
    </source>
</evidence>
<dbReference type="Pfam" id="PF01025">
    <property type="entry name" value="GrpE"/>
    <property type="match status" value="1"/>
</dbReference>
<dbReference type="CDD" id="cd00446">
    <property type="entry name" value="GrpE"/>
    <property type="match status" value="1"/>
</dbReference>
<name>A0ABU5CQ75_9BACI</name>
<reference evidence="7 8" key="1">
    <citation type="submission" date="2023-10" db="EMBL/GenBank/DDBJ databases">
        <title>Virgibacillus soli CC-YMP-6 genome.</title>
        <authorList>
            <person name="Miliotis G."/>
            <person name="Sengupta P."/>
            <person name="Hameed A."/>
            <person name="Chuvochina M."/>
            <person name="Mcdonagh F."/>
            <person name="Simpson A.C."/>
            <person name="Singh N.K."/>
            <person name="Rekha P.D."/>
            <person name="Raman K."/>
            <person name="Hugenholtz P."/>
            <person name="Venkateswaran K."/>
        </authorList>
    </citation>
    <scope>NUCLEOTIDE SEQUENCE [LARGE SCALE GENOMIC DNA]</scope>
    <source>
        <strain evidence="7 8">CC-YMP-6</strain>
    </source>
</reference>
<dbReference type="SUPFAM" id="SSF51064">
    <property type="entry name" value="Head domain of nucleotide exchange factor GrpE"/>
    <property type="match status" value="1"/>
</dbReference>
<evidence type="ECO:0000256" key="3">
    <source>
        <dbReference type="HAMAP-Rule" id="MF_01151"/>
    </source>
</evidence>
<feature type="compositionally biased region" description="Basic and acidic residues" evidence="6">
    <location>
        <begin position="20"/>
        <end position="37"/>
    </location>
</feature>
<feature type="compositionally biased region" description="Acidic residues" evidence="6">
    <location>
        <begin position="8"/>
        <end position="19"/>
    </location>
</feature>
<dbReference type="SUPFAM" id="SSF58014">
    <property type="entry name" value="Coiled-coil domain of nucleotide exchange factor GrpE"/>
    <property type="match status" value="1"/>
</dbReference>
<evidence type="ECO:0000256" key="4">
    <source>
        <dbReference type="RuleBase" id="RU000639"/>
    </source>
</evidence>
<dbReference type="NCBIfam" id="NF010738">
    <property type="entry name" value="PRK14140.1"/>
    <property type="match status" value="1"/>
</dbReference>
<keyword evidence="2 3" id="KW-0143">Chaperone</keyword>
<organism evidence="7 8">
    <name type="scientific">Paracerasibacillus soli</name>
    <dbReference type="NCBI Taxonomy" id="480284"/>
    <lineage>
        <taxon>Bacteria</taxon>
        <taxon>Bacillati</taxon>
        <taxon>Bacillota</taxon>
        <taxon>Bacilli</taxon>
        <taxon>Bacillales</taxon>
        <taxon>Bacillaceae</taxon>
        <taxon>Paracerasibacillus</taxon>
    </lineage>
</organism>
<accession>A0ABU5CQ75</accession>
<comment type="caution">
    <text evidence="7">The sequence shown here is derived from an EMBL/GenBank/DDBJ whole genome shotgun (WGS) entry which is preliminary data.</text>
</comment>
<comment type="function">
    <text evidence="3 4">Participates actively in the response to hyperosmotic and heat shock by preventing the aggregation of stress-denatured proteins, in association with DnaK and GrpE. It is the nucleotide exchange factor for DnaK and may function as a thermosensor. Unfolded proteins bind initially to DnaJ; upon interaction with the DnaJ-bound protein, DnaK hydrolyzes its bound ATP, resulting in the formation of a stable complex. GrpE releases ADP from DnaK; ATP binding to DnaK triggers the release of the substrate protein, thus completing the reaction cycle. Several rounds of ATP-dependent interactions between DnaJ, DnaK and GrpE are required for fully efficient folding.</text>
</comment>
<dbReference type="RefSeq" id="WP_320379219.1">
    <property type="nucleotide sequence ID" value="NZ_JAWDIQ010000001.1"/>
</dbReference>
<evidence type="ECO:0000313" key="8">
    <source>
        <dbReference type="Proteomes" id="UP001275315"/>
    </source>
</evidence>
<gene>
    <name evidence="3 7" type="primary">grpE</name>
    <name evidence="7" type="ORF">RWD45_07875</name>
</gene>
<dbReference type="PANTHER" id="PTHR21237:SF23">
    <property type="entry name" value="GRPE PROTEIN HOMOLOG, MITOCHONDRIAL"/>
    <property type="match status" value="1"/>
</dbReference>
<dbReference type="Gene3D" id="2.30.22.10">
    <property type="entry name" value="Head domain of nucleotide exchange factor GrpE"/>
    <property type="match status" value="1"/>
</dbReference>
<feature type="region of interest" description="Disordered" evidence="6">
    <location>
        <begin position="1"/>
        <end position="37"/>
    </location>
</feature>
<evidence type="ECO:0000256" key="2">
    <source>
        <dbReference type="ARBA" id="ARBA00023186"/>
    </source>
</evidence>
<dbReference type="InterPro" id="IPR000740">
    <property type="entry name" value="GrpE"/>
</dbReference>
<dbReference type="PROSITE" id="PS01071">
    <property type="entry name" value="GRPE"/>
    <property type="match status" value="1"/>
</dbReference>
<comment type="subunit">
    <text evidence="3">Homodimer.</text>
</comment>
<dbReference type="HAMAP" id="MF_01151">
    <property type="entry name" value="GrpE"/>
    <property type="match status" value="1"/>
</dbReference>
<dbReference type="PANTHER" id="PTHR21237">
    <property type="entry name" value="GRPE PROTEIN"/>
    <property type="match status" value="1"/>
</dbReference>
<keyword evidence="3" id="KW-0963">Cytoplasm</keyword>
<sequence>MVDKNIEDVEEKVEEVEEVMESKQDDNVKEDEVRPEQAADYEKLQGELEKAKKEKEDLYERLLRLQAEYDNFKRRSQKEKQDARKYQSQDLVTELLPALDNFERALQAETTEHTASFVEGMLMIQRQLMDALTSQGVSTIETVGEKFDPNIHHAVMQVESEEYETDTVVEELQRGYLLKDKVIRPAMVKVNK</sequence>
<dbReference type="InterPro" id="IPR009012">
    <property type="entry name" value="GrpE_head"/>
</dbReference>
<protein>
    <recommendedName>
        <fullName evidence="3 4">Protein GrpE</fullName>
    </recommendedName>
    <alternativeName>
        <fullName evidence="3">HSP-70 cofactor</fullName>
    </alternativeName>
</protein>
<comment type="subcellular location">
    <subcellularLocation>
        <location evidence="3">Cytoplasm</location>
    </subcellularLocation>
</comment>
<dbReference type="InterPro" id="IPR013805">
    <property type="entry name" value="GrpE_CC"/>
</dbReference>
<evidence type="ECO:0000256" key="5">
    <source>
        <dbReference type="RuleBase" id="RU004478"/>
    </source>
</evidence>
<keyword evidence="3 4" id="KW-0346">Stress response</keyword>
<proteinExistence type="inferred from homology"/>
<dbReference type="Gene3D" id="3.90.20.20">
    <property type="match status" value="1"/>
</dbReference>
<dbReference type="EMBL" id="JAWDIQ010000001">
    <property type="protein sequence ID" value="MDY0408489.1"/>
    <property type="molecule type" value="Genomic_DNA"/>
</dbReference>
<comment type="similarity">
    <text evidence="1 3 5">Belongs to the GrpE family.</text>
</comment>
<dbReference type="Proteomes" id="UP001275315">
    <property type="component" value="Unassembled WGS sequence"/>
</dbReference>
<keyword evidence="8" id="KW-1185">Reference proteome</keyword>
<evidence type="ECO:0000256" key="6">
    <source>
        <dbReference type="SAM" id="MobiDB-lite"/>
    </source>
</evidence>